<dbReference type="GO" id="GO:0043200">
    <property type="term" value="P:response to amino acid"/>
    <property type="evidence" value="ECO:0007669"/>
    <property type="project" value="TreeGrafter"/>
</dbReference>
<dbReference type="InterPro" id="IPR036390">
    <property type="entry name" value="WH_DNA-bd_sf"/>
</dbReference>
<dbReference type="Proteomes" id="UP000595703">
    <property type="component" value="Chromosome"/>
</dbReference>
<dbReference type="Pfam" id="PF13412">
    <property type="entry name" value="HTH_24"/>
    <property type="match status" value="1"/>
</dbReference>
<feature type="compositionally biased region" description="Basic and acidic residues" evidence="4">
    <location>
        <begin position="196"/>
        <end position="212"/>
    </location>
</feature>
<evidence type="ECO:0000256" key="3">
    <source>
        <dbReference type="ARBA" id="ARBA00023163"/>
    </source>
</evidence>
<dbReference type="CDD" id="cd00090">
    <property type="entry name" value="HTH_ARSR"/>
    <property type="match status" value="1"/>
</dbReference>
<evidence type="ECO:0000256" key="2">
    <source>
        <dbReference type="ARBA" id="ARBA00023125"/>
    </source>
</evidence>
<dbReference type="KEGG" id="arev:RVR_9192"/>
<evidence type="ECO:0000256" key="4">
    <source>
        <dbReference type="SAM" id="MobiDB-lite"/>
    </source>
</evidence>
<dbReference type="PANTHER" id="PTHR30154">
    <property type="entry name" value="LEUCINE-RESPONSIVE REGULATORY PROTEIN"/>
    <property type="match status" value="1"/>
</dbReference>
<evidence type="ECO:0000313" key="6">
    <source>
        <dbReference type="EMBL" id="BBB01667.1"/>
    </source>
</evidence>
<evidence type="ECO:0000259" key="5">
    <source>
        <dbReference type="PROSITE" id="PS50956"/>
    </source>
</evidence>
<dbReference type="AlphaFoldDB" id="A0A7U3UZF4"/>
<evidence type="ECO:0000313" key="7">
    <source>
        <dbReference type="Proteomes" id="UP000595703"/>
    </source>
</evidence>
<reference evidence="6 7" key="3">
    <citation type="journal article" date="2011" name="Nat. Chem. Biol.">
        <title>Reveromycin A biosynthesis uses RevG and RevJ for stereospecific spiroacetal formation.</title>
        <authorList>
            <person name="Takahashi S."/>
            <person name="Toyoda A."/>
            <person name="Sekiyama Y."/>
            <person name="Takagi H."/>
            <person name="Nogawa T."/>
            <person name="Uramoto M."/>
            <person name="Suzuki R."/>
            <person name="Koshino H."/>
            <person name="Kumano T."/>
            <person name="Panthee S."/>
            <person name="Dairi T."/>
            <person name="Ishikawa J."/>
            <person name="Ikeda H."/>
            <person name="Sakaki Y."/>
            <person name="Osada H."/>
        </authorList>
    </citation>
    <scope>NUCLEOTIDE SEQUENCE [LARGE SCALE GENOMIC DNA]</scope>
    <source>
        <strain evidence="6 7">SN-593</strain>
    </source>
</reference>
<dbReference type="InterPro" id="IPR019888">
    <property type="entry name" value="Tscrpt_reg_AsnC-like"/>
</dbReference>
<organism evidence="6 7">
    <name type="scientific">Actinacidiphila reveromycinica</name>
    <dbReference type="NCBI Taxonomy" id="659352"/>
    <lineage>
        <taxon>Bacteria</taxon>
        <taxon>Bacillati</taxon>
        <taxon>Actinomycetota</taxon>
        <taxon>Actinomycetes</taxon>
        <taxon>Kitasatosporales</taxon>
        <taxon>Streptomycetaceae</taxon>
        <taxon>Actinacidiphila</taxon>
    </lineage>
</organism>
<keyword evidence="2" id="KW-0238">DNA-binding</keyword>
<name>A0A7U3UZF4_9ACTN</name>
<sequence>MPVDVLDARILRLLLQQPRTSVREYARILGVARGTLQARLDRMERDGVITTAGPRVSPAALGHPVLAFVRIEVTQGHLDGIGTELAVVPEIIEAFSITGGGDLLARVVARDNAHLEDIIQRLIRLPGVVRTRTEIALRERVAERVLPLVEAVERTAERLRAGERPQAEQPEAGERSGDGERSADDPGAASGSGPRSGDDGEHGAGESARDQGADQGAEQGADHAADAATNRDAGAGGGTGAAVPSPSPAPGIPPSQAPCAQSGRHGTAPHGPGAQRAAR</sequence>
<keyword evidence="3" id="KW-0804">Transcription</keyword>
<dbReference type="InterPro" id="IPR011008">
    <property type="entry name" value="Dimeric_a/b-barrel"/>
</dbReference>
<protein>
    <submittedName>
        <fullName evidence="6">Putative AsnC family transcriptional regulator</fullName>
    </submittedName>
</protein>
<feature type="region of interest" description="Disordered" evidence="4">
    <location>
        <begin position="157"/>
        <end position="279"/>
    </location>
</feature>
<proteinExistence type="predicted"/>
<keyword evidence="7" id="KW-1185">Reference proteome</keyword>
<feature type="compositionally biased region" description="Pro residues" evidence="4">
    <location>
        <begin position="245"/>
        <end position="256"/>
    </location>
</feature>
<dbReference type="GO" id="GO:0043565">
    <property type="term" value="F:sequence-specific DNA binding"/>
    <property type="evidence" value="ECO:0007669"/>
    <property type="project" value="InterPro"/>
</dbReference>
<dbReference type="PROSITE" id="PS50956">
    <property type="entry name" value="HTH_ASNC_2"/>
    <property type="match status" value="1"/>
</dbReference>
<dbReference type="Gene3D" id="3.30.70.920">
    <property type="match status" value="1"/>
</dbReference>
<evidence type="ECO:0000256" key="1">
    <source>
        <dbReference type="ARBA" id="ARBA00023015"/>
    </source>
</evidence>
<dbReference type="Gene3D" id="1.10.10.10">
    <property type="entry name" value="Winged helix-like DNA-binding domain superfamily/Winged helix DNA-binding domain"/>
    <property type="match status" value="1"/>
</dbReference>
<feature type="compositionally biased region" description="Basic and acidic residues" evidence="4">
    <location>
        <begin position="157"/>
        <end position="184"/>
    </location>
</feature>
<dbReference type="PANTHER" id="PTHR30154:SF34">
    <property type="entry name" value="TRANSCRIPTIONAL REGULATOR AZLB"/>
    <property type="match status" value="1"/>
</dbReference>
<reference evidence="6 7" key="2">
    <citation type="journal article" date="2011" name="J. Antibiot.">
        <title>Furaquinocins I and J: novel polyketide isoprenoid hybrid compounds from Streptomyces reveromyceticus SN-593.</title>
        <authorList>
            <person name="Panthee S."/>
            <person name="Takahashi S."/>
            <person name="Takagi H."/>
            <person name="Nogawa T."/>
            <person name="Oowada E."/>
            <person name="Uramoto M."/>
            <person name="Osada H."/>
        </authorList>
    </citation>
    <scope>NUCLEOTIDE SEQUENCE [LARGE SCALE GENOMIC DNA]</scope>
    <source>
        <strain evidence="6 7">SN-593</strain>
    </source>
</reference>
<dbReference type="SUPFAM" id="SSF46785">
    <property type="entry name" value="Winged helix' DNA-binding domain"/>
    <property type="match status" value="1"/>
</dbReference>
<keyword evidence="1" id="KW-0805">Transcription regulation</keyword>
<dbReference type="InterPro" id="IPR019887">
    <property type="entry name" value="Tscrpt_reg_AsnC/Lrp_C"/>
</dbReference>
<dbReference type="InterPro" id="IPR000485">
    <property type="entry name" value="AsnC-type_HTH_dom"/>
</dbReference>
<gene>
    <name evidence="6" type="ORF">RVR_9192</name>
</gene>
<dbReference type="SUPFAM" id="SSF54909">
    <property type="entry name" value="Dimeric alpha+beta barrel"/>
    <property type="match status" value="1"/>
</dbReference>
<feature type="compositionally biased region" description="Low complexity" evidence="4">
    <location>
        <begin position="185"/>
        <end position="195"/>
    </location>
</feature>
<dbReference type="EMBL" id="AP018365">
    <property type="protein sequence ID" value="BBB01667.1"/>
    <property type="molecule type" value="Genomic_DNA"/>
</dbReference>
<dbReference type="InterPro" id="IPR036388">
    <property type="entry name" value="WH-like_DNA-bd_sf"/>
</dbReference>
<reference evidence="6 7" key="4">
    <citation type="journal article" date="2020" name="Sci. Rep.">
        <title>beta-carboline chemical signals induce reveromycin production through a LuxR family regulator in Streptomyces sp. SN-593.</title>
        <authorList>
            <person name="Panthee S."/>
            <person name="Kito N."/>
            <person name="Hayashi T."/>
            <person name="Shimizu T."/>
            <person name="Ishikawa J."/>
            <person name="Hamamoto H."/>
            <person name="Osada H."/>
            <person name="Takahashi S."/>
        </authorList>
    </citation>
    <scope>NUCLEOTIDE SEQUENCE [LARGE SCALE GENOMIC DNA]</scope>
    <source>
        <strain evidence="6 7">SN-593</strain>
    </source>
</reference>
<dbReference type="Pfam" id="PF01037">
    <property type="entry name" value="AsnC_trans_reg"/>
    <property type="match status" value="1"/>
</dbReference>
<feature type="domain" description="HTH asnC-type" evidence="5">
    <location>
        <begin position="3"/>
        <end position="64"/>
    </location>
</feature>
<accession>A0A7U3UZF4</accession>
<dbReference type="PRINTS" id="PR00033">
    <property type="entry name" value="HTHASNC"/>
</dbReference>
<dbReference type="GO" id="GO:0005829">
    <property type="term" value="C:cytosol"/>
    <property type="evidence" value="ECO:0007669"/>
    <property type="project" value="TreeGrafter"/>
</dbReference>
<dbReference type="SMART" id="SM00344">
    <property type="entry name" value="HTH_ASNC"/>
    <property type="match status" value="1"/>
</dbReference>
<reference evidence="6 7" key="1">
    <citation type="journal article" date="2010" name="J. Bacteriol.">
        <title>Biochemical characterization of a novel indole prenyltransferase from Streptomyces sp. SN-593.</title>
        <authorList>
            <person name="Takahashi S."/>
            <person name="Takagi H."/>
            <person name="Toyoda A."/>
            <person name="Uramoto M."/>
            <person name="Nogawa T."/>
            <person name="Ueki M."/>
            <person name="Sakaki Y."/>
            <person name="Osada H."/>
        </authorList>
    </citation>
    <scope>NUCLEOTIDE SEQUENCE [LARGE SCALE GENOMIC DNA]</scope>
    <source>
        <strain evidence="6 7">SN-593</strain>
    </source>
</reference>
<dbReference type="InterPro" id="IPR011991">
    <property type="entry name" value="ArsR-like_HTH"/>
</dbReference>